<evidence type="ECO:0000313" key="3">
    <source>
        <dbReference type="EMBL" id="RQW73889.1"/>
    </source>
</evidence>
<protein>
    <submittedName>
        <fullName evidence="3">Elongation factor G-binding protein</fullName>
    </submittedName>
</protein>
<feature type="domain" description="Elongation factor G-binding protein C-terminal treble-clef zinc-finger" evidence="2">
    <location>
        <begin position="100"/>
        <end position="190"/>
    </location>
</feature>
<reference evidence="3 4" key="1">
    <citation type="journal article" date="2013" name="J. Microbiol.">
        <title>Lysinibacillus chungkukjangi sp. nov., isolated from Chungkukjang, Korean fermented soybean food.</title>
        <authorList>
            <person name="Kim S.J."/>
            <person name="Jang Y.H."/>
            <person name="Hamada M."/>
            <person name="Ahn J.H."/>
            <person name="Weon H.Y."/>
            <person name="Suzuki K."/>
            <person name="Whang K.S."/>
            <person name="Kwon S.W."/>
        </authorList>
    </citation>
    <scope>NUCLEOTIDE SEQUENCE [LARGE SCALE GENOMIC DNA]</scope>
    <source>
        <strain evidence="3 4">MCCC 1A12701</strain>
    </source>
</reference>
<dbReference type="Proteomes" id="UP000274033">
    <property type="component" value="Unassembled WGS sequence"/>
</dbReference>
<keyword evidence="3" id="KW-0648">Protein biosynthesis</keyword>
<accession>A0A3N9UBK7</accession>
<name>A0A3N9UBK7_9BACI</name>
<evidence type="ECO:0000259" key="2">
    <source>
        <dbReference type="Pfam" id="PF16571"/>
    </source>
</evidence>
<organism evidence="3 4">
    <name type="scientific">Lysinibacillus composti</name>
    <dbReference type="NCBI Taxonomy" id="720633"/>
    <lineage>
        <taxon>Bacteria</taxon>
        <taxon>Bacillati</taxon>
        <taxon>Bacillota</taxon>
        <taxon>Bacilli</taxon>
        <taxon>Bacillales</taxon>
        <taxon>Bacillaceae</taxon>
        <taxon>Lysinibacillus</taxon>
    </lineage>
</organism>
<dbReference type="InterPro" id="IPR010841">
    <property type="entry name" value="EF-G-binding_N"/>
</dbReference>
<dbReference type="InterPro" id="IPR038344">
    <property type="entry name" value="EF-G_N_sf"/>
</dbReference>
<dbReference type="InterPro" id="IPR032330">
    <property type="entry name" value="EF-G-binding_C"/>
</dbReference>
<dbReference type="OrthoDB" id="1891078at2"/>
<evidence type="ECO:0000313" key="4">
    <source>
        <dbReference type="Proteomes" id="UP000274033"/>
    </source>
</evidence>
<dbReference type="RefSeq" id="WP_124765835.1">
    <property type="nucleotide sequence ID" value="NZ_JAFBDY010000014.1"/>
</dbReference>
<dbReference type="Pfam" id="PF16571">
    <property type="entry name" value="FBP_C"/>
    <property type="match status" value="1"/>
</dbReference>
<dbReference type="GO" id="GO:0003746">
    <property type="term" value="F:translation elongation factor activity"/>
    <property type="evidence" value="ECO:0007669"/>
    <property type="project" value="UniProtKB-KW"/>
</dbReference>
<keyword evidence="3" id="KW-0251">Elongation factor</keyword>
<gene>
    <name evidence="3" type="ORF">EBB45_14160</name>
</gene>
<dbReference type="AlphaFoldDB" id="A0A3N9UBK7"/>
<comment type="caution">
    <text evidence="3">The sequence shown here is derived from an EMBL/GenBank/DDBJ whole genome shotgun (WGS) entry which is preliminary data.</text>
</comment>
<feature type="domain" description="Elongation factor G-binding protein N-terminal" evidence="1">
    <location>
        <begin position="3"/>
        <end position="84"/>
    </location>
</feature>
<dbReference type="CDD" id="cd16342">
    <property type="entry name" value="FusC_FusB"/>
    <property type="match status" value="1"/>
</dbReference>
<keyword evidence="4" id="KW-1185">Reference proteome</keyword>
<proteinExistence type="predicted"/>
<dbReference type="EMBL" id="RRCT01000014">
    <property type="protein sequence ID" value="RQW73889.1"/>
    <property type="molecule type" value="Genomic_DNA"/>
</dbReference>
<dbReference type="Gene3D" id="1.20.1280.250">
    <property type="match status" value="1"/>
</dbReference>
<dbReference type="Pfam" id="PF07299">
    <property type="entry name" value="EF-G-binding_N"/>
    <property type="match status" value="1"/>
</dbReference>
<sequence>MNFLTVEQYQFVKKQAKKILNTCVTSRDSKVVQAVQMLVSQEIAEKLNHISEEKQKILQPILTLQTKEQLESFINELKQYVIPFDMPTESEIKKLFLKDKKLKLPKLDQFNPIEVSYLSWFDSGTNRKYLVYREAGVLKGVRGVFSPSNNKGICTICNQHSKVGMIMVSKKGTALGTYKKRGNYICEDSAICNEALTDMNRFINFIDVIQQKY</sequence>
<evidence type="ECO:0000259" key="1">
    <source>
        <dbReference type="Pfam" id="PF07299"/>
    </source>
</evidence>